<keyword evidence="1" id="KW-1133">Transmembrane helix</keyword>
<keyword evidence="1" id="KW-0812">Transmembrane</keyword>
<evidence type="ECO:0000313" key="2">
    <source>
        <dbReference type="EMBL" id="GAJ09614.1"/>
    </source>
</evidence>
<sequence length="34" mass="4039">MSIRKKESIFKFKLWLFVLIFLMIFSGANMAQEA</sequence>
<comment type="caution">
    <text evidence="2">The sequence shown here is derived from an EMBL/GenBank/DDBJ whole genome shotgun (WGS) entry which is preliminary data.</text>
</comment>
<protein>
    <submittedName>
        <fullName evidence="2">Uncharacterized protein</fullName>
    </submittedName>
</protein>
<dbReference type="AlphaFoldDB" id="X1TWJ3"/>
<proteinExistence type="predicted"/>
<dbReference type="EMBL" id="BARW01033423">
    <property type="protein sequence ID" value="GAJ09614.1"/>
    <property type="molecule type" value="Genomic_DNA"/>
</dbReference>
<name>X1TWJ3_9ZZZZ</name>
<gene>
    <name evidence="2" type="ORF">S12H4_52649</name>
</gene>
<reference evidence="2" key="1">
    <citation type="journal article" date="2014" name="Front. Microbiol.">
        <title>High frequency of phylogenetically diverse reductive dehalogenase-homologous genes in deep subseafloor sedimentary metagenomes.</title>
        <authorList>
            <person name="Kawai M."/>
            <person name="Futagami T."/>
            <person name="Toyoda A."/>
            <person name="Takaki Y."/>
            <person name="Nishi S."/>
            <person name="Hori S."/>
            <person name="Arai W."/>
            <person name="Tsubouchi T."/>
            <person name="Morono Y."/>
            <person name="Uchiyama I."/>
            <person name="Ito T."/>
            <person name="Fujiyama A."/>
            <person name="Inagaki F."/>
            <person name="Takami H."/>
        </authorList>
    </citation>
    <scope>NUCLEOTIDE SEQUENCE</scope>
    <source>
        <strain evidence="2">Expedition CK06-06</strain>
    </source>
</reference>
<organism evidence="2">
    <name type="scientific">marine sediment metagenome</name>
    <dbReference type="NCBI Taxonomy" id="412755"/>
    <lineage>
        <taxon>unclassified sequences</taxon>
        <taxon>metagenomes</taxon>
        <taxon>ecological metagenomes</taxon>
    </lineage>
</organism>
<keyword evidence="1" id="KW-0472">Membrane</keyword>
<feature type="non-terminal residue" evidence="2">
    <location>
        <position position="34"/>
    </location>
</feature>
<feature type="transmembrane region" description="Helical" evidence="1">
    <location>
        <begin position="12"/>
        <end position="31"/>
    </location>
</feature>
<evidence type="ECO:0000256" key="1">
    <source>
        <dbReference type="SAM" id="Phobius"/>
    </source>
</evidence>
<accession>X1TWJ3</accession>